<evidence type="ECO:0000313" key="2">
    <source>
        <dbReference type="Proteomes" id="UP000018144"/>
    </source>
</evidence>
<dbReference type="Proteomes" id="UP000018144">
    <property type="component" value="Unassembled WGS sequence"/>
</dbReference>
<reference evidence="1 2" key="1">
    <citation type="journal article" date="2013" name="PLoS Genet.">
        <title>The genome and development-dependent transcriptomes of Pyronema confluens: a window into fungal evolution.</title>
        <authorList>
            <person name="Traeger S."/>
            <person name="Altegoer F."/>
            <person name="Freitag M."/>
            <person name="Gabaldon T."/>
            <person name="Kempken F."/>
            <person name="Kumar A."/>
            <person name="Marcet-Houben M."/>
            <person name="Poggeler S."/>
            <person name="Stajich J.E."/>
            <person name="Nowrousian M."/>
        </authorList>
    </citation>
    <scope>NUCLEOTIDE SEQUENCE [LARGE SCALE GENOMIC DNA]</scope>
    <source>
        <strain evidence="2">CBS 100304</strain>
        <tissue evidence="1">Vegetative mycelium</tissue>
    </source>
</reference>
<protein>
    <submittedName>
        <fullName evidence="1">Uncharacterized protein</fullName>
    </submittedName>
</protein>
<gene>
    <name evidence="1" type="ORF">PCON_02508</name>
</gene>
<dbReference type="AlphaFoldDB" id="U4LQ01"/>
<keyword evidence="2" id="KW-1185">Reference proteome</keyword>
<name>U4LQ01_PYROM</name>
<evidence type="ECO:0000313" key="1">
    <source>
        <dbReference type="EMBL" id="CCX34030.1"/>
    </source>
</evidence>
<proteinExistence type="predicted"/>
<sequence length="58" mass="6996">MFYDTYPKHIKFVLSCRGMLHISDLRLGLAYAGRRCMQWWLHRFSLLVHSAFLFEVSF</sequence>
<dbReference type="EMBL" id="HF936296">
    <property type="protein sequence ID" value="CCX34030.1"/>
    <property type="molecule type" value="Genomic_DNA"/>
</dbReference>
<accession>U4LQ01</accession>
<organism evidence="1 2">
    <name type="scientific">Pyronema omphalodes (strain CBS 100304)</name>
    <name type="common">Pyronema confluens</name>
    <dbReference type="NCBI Taxonomy" id="1076935"/>
    <lineage>
        <taxon>Eukaryota</taxon>
        <taxon>Fungi</taxon>
        <taxon>Dikarya</taxon>
        <taxon>Ascomycota</taxon>
        <taxon>Pezizomycotina</taxon>
        <taxon>Pezizomycetes</taxon>
        <taxon>Pezizales</taxon>
        <taxon>Pyronemataceae</taxon>
        <taxon>Pyronema</taxon>
    </lineage>
</organism>